<organism evidence="1">
    <name type="scientific">Podoviridae sp. cthVG1</name>
    <dbReference type="NCBI Taxonomy" id="2827297"/>
    <lineage>
        <taxon>Viruses</taxon>
        <taxon>Duplodnaviria</taxon>
        <taxon>Heunggongvirae</taxon>
        <taxon>Uroviricota</taxon>
        <taxon>Caudoviricetes</taxon>
    </lineage>
</organism>
<name>A0A8S5RAX3_9CAUD</name>
<dbReference type="EMBL" id="BK015851">
    <property type="protein sequence ID" value="DAE28116.1"/>
    <property type="molecule type" value="Genomic_DNA"/>
</dbReference>
<sequence length="141" mass="16348">METLETIKLDKMQELARYRQRPDAKPYVINKLKEQIAALENCVDLNDSKVDNQLLILLRDTLYKALYVEGRADVLIVGMRLTNRPEIERVDLVDLVYSTKLNDPQTGLYELLEIGRCIRSDKAVARLTFRHILEGLDNFKV</sequence>
<accession>A0A8S5RAX3</accession>
<protein>
    <submittedName>
        <fullName evidence="1">Uncharacterized protein</fullName>
    </submittedName>
</protein>
<evidence type="ECO:0000313" key="1">
    <source>
        <dbReference type="EMBL" id="DAE28116.1"/>
    </source>
</evidence>
<proteinExistence type="predicted"/>
<reference evidence="1" key="1">
    <citation type="journal article" date="2021" name="Proc. Natl. Acad. Sci. U.S.A.">
        <title>A Catalog of Tens of Thousands of Viruses from Human Metagenomes Reveals Hidden Associations with Chronic Diseases.</title>
        <authorList>
            <person name="Tisza M.J."/>
            <person name="Buck C.B."/>
        </authorList>
    </citation>
    <scope>NUCLEOTIDE SEQUENCE</scope>
    <source>
        <strain evidence="1">CthVG1</strain>
    </source>
</reference>